<feature type="domain" description="RanBP2-type" evidence="11">
    <location>
        <begin position="730"/>
        <end position="759"/>
    </location>
</feature>
<keyword evidence="5 8" id="KW-0862">Zinc</keyword>
<reference evidence="14" key="1">
    <citation type="submission" date="2025-08" db="UniProtKB">
        <authorList>
            <consortium name="RefSeq"/>
        </authorList>
    </citation>
    <scope>IDENTIFICATION</scope>
</reference>
<keyword evidence="13" id="KW-1185">Reference proteome</keyword>
<evidence type="ECO:0000256" key="4">
    <source>
        <dbReference type="ARBA" id="ARBA00022771"/>
    </source>
</evidence>
<evidence type="ECO:0000256" key="3">
    <source>
        <dbReference type="ARBA" id="ARBA00022737"/>
    </source>
</evidence>
<evidence type="ECO:0000313" key="14">
    <source>
        <dbReference type="RefSeq" id="XP_026744080.1"/>
    </source>
</evidence>
<evidence type="ECO:0000256" key="6">
    <source>
        <dbReference type="ARBA" id="ARBA00023242"/>
    </source>
</evidence>
<keyword evidence="6" id="KW-0539">Nucleus</keyword>
<evidence type="ECO:0000256" key="1">
    <source>
        <dbReference type="ARBA" id="ARBA00004123"/>
    </source>
</evidence>
<dbReference type="InterPro" id="IPR050331">
    <property type="entry name" value="Zinc_finger"/>
</dbReference>
<dbReference type="SUPFAM" id="SSF57667">
    <property type="entry name" value="beta-beta-alpha zinc fingers"/>
    <property type="match status" value="1"/>
</dbReference>
<dbReference type="InterPro" id="IPR012934">
    <property type="entry name" value="Znf_AD"/>
</dbReference>
<dbReference type="Gene3D" id="3.30.160.60">
    <property type="entry name" value="Classic Zinc Finger"/>
    <property type="match status" value="1"/>
</dbReference>
<dbReference type="PROSITE" id="PS00028">
    <property type="entry name" value="ZINC_FINGER_C2H2_1"/>
    <property type="match status" value="1"/>
</dbReference>
<evidence type="ECO:0000256" key="9">
    <source>
        <dbReference type="SAM" id="MobiDB-lite"/>
    </source>
</evidence>
<feature type="binding site" evidence="8">
    <location>
        <position position="76"/>
    </location>
    <ligand>
        <name>Zn(2+)</name>
        <dbReference type="ChEBI" id="CHEBI:29105"/>
    </ligand>
</feature>
<comment type="subcellular location">
    <subcellularLocation>
        <location evidence="1">Nucleus</location>
    </subcellularLocation>
</comment>
<dbReference type="PROSITE" id="PS50157">
    <property type="entry name" value="ZINC_FINGER_C2H2_2"/>
    <property type="match status" value="1"/>
</dbReference>
<dbReference type="Gene3D" id="4.10.1060.10">
    <property type="entry name" value="Zinc finger, RanBP2-type"/>
    <property type="match status" value="1"/>
</dbReference>
<dbReference type="InterPro" id="IPR013087">
    <property type="entry name" value="Znf_C2H2_type"/>
</dbReference>
<feature type="region of interest" description="Disordered" evidence="9">
    <location>
        <begin position="889"/>
        <end position="911"/>
    </location>
</feature>
<evidence type="ECO:0000256" key="5">
    <source>
        <dbReference type="ARBA" id="ARBA00022833"/>
    </source>
</evidence>
<dbReference type="OrthoDB" id="8922241at2759"/>
<evidence type="ECO:0000259" key="10">
    <source>
        <dbReference type="PROSITE" id="PS50157"/>
    </source>
</evidence>
<dbReference type="InParanoid" id="A0A7E5WTF1"/>
<dbReference type="PROSITE" id="PS50199">
    <property type="entry name" value="ZF_RANBP2_2"/>
    <property type="match status" value="1"/>
</dbReference>
<dbReference type="AlphaFoldDB" id="A0A7E5WTF1"/>
<evidence type="ECO:0000256" key="8">
    <source>
        <dbReference type="PROSITE-ProRule" id="PRU01263"/>
    </source>
</evidence>
<feature type="domain" description="C2H2-type" evidence="10">
    <location>
        <begin position="247"/>
        <end position="275"/>
    </location>
</feature>
<dbReference type="KEGG" id="tnl:113505527"/>
<dbReference type="PANTHER" id="PTHR16515:SF66">
    <property type="entry name" value="C2H2-TYPE DOMAIN-CONTAINING PROTEIN"/>
    <property type="match status" value="1"/>
</dbReference>
<dbReference type="GO" id="GO:0008270">
    <property type="term" value="F:zinc ion binding"/>
    <property type="evidence" value="ECO:0007669"/>
    <property type="project" value="UniProtKB-UniRule"/>
</dbReference>
<sequence>MDEDIFPDYDVMNTNRRDSTSFKKLLRSTSPSIVNNIDDAAKDSEESEIKCEALSTKTAVEYLLNGNLKSVVCRYCLNTSPALSELDQVMQIAGTGALYKVTIREMMACFYPYKVNQDPNFPEKICQNCLDRALNAYLFTQQCERAERALLNCFDDIYEKLDKLDPINRPKKRGRQKLNPNYNIIHAEHEKVIDYAEPVINIINIGAESLTKEPEWNEFECKKCWQVLPNMESLLNHEITHPKFMWYHCRLCGKSFPKLTQLKKHHTQVHIHGKGPKSAPEKKFCCNECGNTSDTYSQHLQHIEKHKFKRVMKDIIEKKTDKLCLVCLDKGADLVELDKMICVHGGHPELMGDKTLHTILASTLPDNKPYKYRELHVPHKAKIMTITKRKRNFDEIKPKKDIFILALPTIITEATFKTNHFYNYVFCEPKLTDVTNDNNNEKNDTPKITEIVEESNNNNVEVNEGKSGTRDDVIDDETDVLVQQNKCMTDDKDLMETNNNIVKAALIRDGKTRDSQVDLTRRTPSYESDNIIQSTLEETDQPTKKMKYSDAIVIEQEITKPMAMDQLFKITKDKPDKYCFSYPSLEDGKCKNMETTMDDSETVAFNKYTFKFTEPDYEYSTTNKEQKENTSTANISAPDMNWLFSKSTKTTNLLHKEAENLTQAKENDKCQLCWVFKHLKQCEYCKKPIETAQTNHGTPKNAIEATSNLQDTVNVEPKAQPHKDHNKIDKSPSWQCKICLTENNPDRFTCVCCESNKRTDNGNIKITFGNNHFFANLQKDTLKEKDTSFENERNIVHEATVVEFKGVIENENKIDDSIVLNEDLTAQMDVEPDYNAKDEQMDIEENPSIPNVVQNFFAPMNAPVSTPLPNTLNTLPYFSTNLQFNIGSPGLGNRKPRKLRVSRTMSRAFHK</sequence>
<dbReference type="PROSITE" id="PS51915">
    <property type="entry name" value="ZAD"/>
    <property type="match status" value="1"/>
</dbReference>
<dbReference type="PANTHER" id="PTHR16515">
    <property type="entry name" value="PR DOMAIN ZINC FINGER PROTEIN"/>
    <property type="match status" value="1"/>
</dbReference>
<evidence type="ECO:0000256" key="2">
    <source>
        <dbReference type="ARBA" id="ARBA00022723"/>
    </source>
</evidence>
<dbReference type="InterPro" id="IPR001876">
    <property type="entry name" value="Znf_RanBP2"/>
</dbReference>
<dbReference type="Pfam" id="PF07776">
    <property type="entry name" value="zf-AD"/>
    <property type="match status" value="1"/>
</dbReference>
<dbReference type="SMART" id="SM00868">
    <property type="entry name" value="zf-AD"/>
    <property type="match status" value="1"/>
</dbReference>
<evidence type="ECO:0000256" key="7">
    <source>
        <dbReference type="PROSITE-ProRule" id="PRU00322"/>
    </source>
</evidence>
<keyword evidence="3" id="KW-0677">Repeat</keyword>
<dbReference type="GO" id="GO:0005634">
    <property type="term" value="C:nucleus"/>
    <property type="evidence" value="ECO:0007669"/>
    <property type="project" value="UniProtKB-SubCell"/>
</dbReference>
<name>A0A7E5WTF1_TRINI</name>
<feature type="domain" description="ZAD" evidence="12">
    <location>
        <begin position="71"/>
        <end position="153"/>
    </location>
</feature>
<dbReference type="InterPro" id="IPR036236">
    <property type="entry name" value="Znf_C2H2_sf"/>
</dbReference>
<evidence type="ECO:0000259" key="12">
    <source>
        <dbReference type="PROSITE" id="PS51915"/>
    </source>
</evidence>
<keyword evidence="4 7" id="KW-0863">Zinc-finger</keyword>
<evidence type="ECO:0000313" key="13">
    <source>
        <dbReference type="Proteomes" id="UP000322000"/>
    </source>
</evidence>
<dbReference type="GO" id="GO:0010468">
    <property type="term" value="P:regulation of gene expression"/>
    <property type="evidence" value="ECO:0007669"/>
    <property type="project" value="TreeGrafter"/>
</dbReference>
<feature type="binding site" evidence="8">
    <location>
        <position position="126"/>
    </location>
    <ligand>
        <name>Zn(2+)</name>
        <dbReference type="ChEBI" id="CHEBI:29105"/>
    </ligand>
</feature>
<feature type="binding site" evidence="8">
    <location>
        <position position="73"/>
    </location>
    <ligand>
        <name>Zn(2+)</name>
        <dbReference type="ChEBI" id="CHEBI:29105"/>
    </ligand>
</feature>
<dbReference type="RefSeq" id="XP_026744080.1">
    <property type="nucleotide sequence ID" value="XM_026888279.1"/>
</dbReference>
<organism evidence="13 14">
    <name type="scientific">Trichoplusia ni</name>
    <name type="common">Cabbage looper</name>
    <dbReference type="NCBI Taxonomy" id="7111"/>
    <lineage>
        <taxon>Eukaryota</taxon>
        <taxon>Metazoa</taxon>
        <taxon>Ecdysozoa</taxon>
        <taxon>Arthropoda</taxon>
        <taxon>Hexapoda</taxon>
        <taxon>Insecta</taxon>
        <taxon>Pterygota</taxon>
        <taxon>Neoptera</taxon>
        <taxon>Endopterygota</taxon>
        <taxon>Lepidoptera</taxon>
        <taxon>Glossata</taxon>
        <taxon>Ditrysia</taxon>
        <taxon>Noctuoidea</taxon>
        <taxon>Noctuidae</taxon>
        <taxon>Plusiinae</taxon>
        <taxon>Trichoplusia</taxon>
    </lineage>
</organism>
<dbReference type="Proteomes" id="UP000322000">
    <property type="component" value="Chromosome 26"/>
</dbReference>
<gene>
    <name evidence="14" type="primary">LOC113505527</name>
</gene>
<dbReference type="SUPFAM" id="SSF57716">
    <property type="entry name" value="Glucocorticoid receptor-like (DNA-binding domain)"/>
    <property type="match status" value="1"/>
</dbReference>
<evidence type="ECO:0000259" key="11">
    <source>
        <dbReference type="PROSITE" id="PS50199"/>
    </source>
</evidence>
<feature type="binding site" evidence="8">
    <location>
        <position position="129"/>
    </location>
    <ligand>
        <name>Zn(2+)</name>
        <dbReference type="ChEBI" id="CHEBI:29105"/>
    </ligand>
</feature>
<keyword evidence="2 8" id="KW-0479">Metal-binding</keyword>
<dbReference type="PROSITE" id="PS01358">
    <property type="entry name" value="ZF_RANBP2_1"/>
    <property type="match status" value="1"/>
</dbReference>
<dbReference type="SMART" id="SM00355">
    <property type="entry name" value="ZnF_C2H2"/>
    <property type="match status" value="3"/>
</dbReference>
<accession>A0A7E5WTF1</accession>
<dbReference type="GeneID" id="113505527"/>
<proteinExistence type="predicted"/>
<protein>
    <submittedName>
        <fullName evidence="14">Uncharacterized protein LOC113505527 isoform X1</fullName>
    </submittedName>
</protein>